<dbReference type="Gene3D" id="1.10.340.30">
    <property type="entry name" value="Hypothetical protein, domain 2"/>
    <property type="match status" value="1"/>
</dbReference>
<dbReference type="Pfam" id="PF00730">
    <property type="entry name" value="HhH-GPD"/>
    <property type="match status" value="1"/>
</dbReference>
<dbReference type="PANTHER" id="PTHR10242:SF2">
    <property type="entry name" value="N-GLYCOSYLASE_DNA LYASE"/>
    <property type="match status" value="1"/>
</dbReference>
<evidence type="ECO:0000256" key="9">
    <source>
        <dbReference type="ARBA" id="ARBA00044632"/>
    </source>
</evidence>
<dbReference type="DNASU" id="1007029"/>
<evidence type="ECO:0000256" key="6">
    <source>
        <dbReference type="ARBA" id="ARBA00023239"/>
    </source>
</evidence>
<evidence type="ECO:0000256" key="5">
    <source>
        <dbReference type="ARBA" id="ARBA00023204"/>
    </source>
</evidence>
<evidence type="ECO:0000256" key="7">
    <source>
        <dbReference type="ARBA" id="ARBA00023268"/>
    </source>
</evidence>
<dbReference type="HOGENOM" id="CLU_027543_3_2_10"/>
<dbReference type="GO" id="GO:0006289">
    <property type="term" value="P:nucleotide-excision repair"/>
    <property type="evidence" value="ECO:0007669"/>
    <property type="project" value="InterPro"/>
</dbReference>
<dbReference type="InterPro" id="IPR003265">
    <property type="entry name" value="HhH-GPD_domain"/>
</dbReference>
<dbReference type="InterPro" id="IPR052054">
    <property type="entry name" value="Oxidative_DNA_repair_enzyme"/>
</dbReference>
<evidence type="ECO:0000313" key="11">
    <source>
        <dbReference type="EMBL" id="AAM72231.1"/>
    </source>
</evidence>
<proteinExistence type="inferred from homology"/>
<keyword evidence="5" id="KW-0234">DNA repair</keyword>
<keyword evidence="4" id="KW-0378">Hydrolase</keyword>
<keyword evidence="12" id="KW-1185">Reference proteome</keyword>
<dbReference type="SMART" id="SM00478">
    <property type="entry name" value="ENDO3c"/>
    <property type="match status" value="1"/>
</dbReference>
<dbReference type="InterPro" id="IPR023170">
    <property type="entry name" value="HhH_base_excis_C"/>
</dbReference>
<dbReference type="CDD" id="cd00056">
    <property type="entry name" value="ENDO3c"/>
    <property type="match status" value="1"/>
</dbReference>
<dbReference type="EnsemblBacteria" id="AAM72231">
    <property type="protein sequence ID" value="AAM72231"/>
    <property type="gene ID" value="CT0996"/>
</dbReference>
<reference evidence="11 12" key="1">
    <citation type="journal article" date="2002" name="Proc. Natl. Acad. Sci. U.S.A.">
        <title>The complete genome sequence of Chlorobium tepidum TLS, a photosynthetic, anaerobic, green-sulfur bacterium.</title>
        <authorList>
            <person name="Eisen J.A."/>
            <person name="Nelson K.E."/>
            <person name="Paulsen I.T."/>
            <person name="Heidelberg J.F."/>
            <person name="Wu M."/>
            <person name="Dodson R.J."/>
            <person name="Deboy R."/>
            <person name="Gwinn M.L."/>
            <person name="Nelson W.C."/>
            <person name="Haft D.H."/>
            <person name="Hickey E.K."/>
            <person name="Peterson J.D."/>
            <person name="Durkin A.S."/>
            <person name="Kolonay J.L."/>
            <person name="Yang F."/>
            <person name="Holt I."/>
            <person name="Umayam L.A."/>
            <person name="Mason T."/>
            <person name="Brenner M."/>
            <person name="Shea T.P."/>
            <person name="Parksey D."/>
            <person name="Nierman W.C."/>
            <person name="Feldblyum T.V."/>
            <person name="Hansen C.L."/>
            <person name="Craven M.B."/>
            <person name="Radune D."/>
            <person name="Vamathevan J."/>
            <person name="Khouri H."/>
            <person name="White O."/>
            <person name="Gruber T.M."/>
            <person name="Ketchum K.A."/>
            <person name="Venter J.C."/>
            <person name="Tettelin H."/>
            <person name="Bryant D.A."/>
            <person name="Fraser C.M."/>
        </authorList>
    </citation>
    <scope>NUCLEOTIDE SEQUENCE [LARGE SCALE GENOMIC DNA]</scope>
    <source>
        <strain evidence="12">ATCC 49652 / DSM 12025 / NBRC 103806 / TLS</strain>
    </source>
</reference>
<evidence type="ECO:0000256" key="2">
    <source>
        <dbReference type="ARBA" id="ARBA00012720"/>
    </source>
</evidence>
<dbReference type="AlphaFoldDB" id="Q8KDP9"/>
<sequence>MPDIMITHKKIYSSLLNTKSRLNFKDTVQSGQSFRWNLNETLKSYYSSVIYNSIIFICEINSEMIEVLCTDQELSGKPINEFLKHLFSLDFQEETVFSSRFQQEFPEVWNLVQSYRSVRVMRQDPFEIMVTFMCAQGIGMHLIRRQVSMIAERYGQKIMLELPEGNLTFHSFPPPQALASADPNELAVCTNNNRIRAANIIAMARSFESGKLALACVDSGKCDLETLRETLCVHSGIGLKIADCIALFGLGRFDAFPIDTHVKQYLWEWFGIEEARHSLTEKNYRILQEKARAILGAEYAGYAGHILFHCWRKEVKKMKAF</sequence>
<dbReference type="EC" id="4.2.99.18" evidence="2"/>
<dbReference type="Proteomes" id="UP000001007">
    <property type="component" value="Chromosome"/>
</dbReference>
<dbReference type="Gene3D" id="1.10.1670.10">
    <property type="entry name" value="Helix-hairpin-Helix base-excision DNA repair enzymes (C-terminal)"/>
    <property type="match status" value="1"/>
</dbReference>
<evidence type="ECO:0000256" key="1">
    <source>
        <dbReference type="ARBA" id="ARBA00010679"/>
    </source>
</evidence>
<dbReference type="OrthoDB" id="9798522at2"/>
<evidence type="ECO:0000256" key="4">
    <source>
        <dbReference type="ARBA" id="ARBA00022801"/>
    </source>
</evidence>
<evidence type="ECO:0000256" key="8">
    <source>
        <dbReference type="ARBA" id="ARBA00023295"/>
    </source>
</evidence>
<dbReference type="RefSeq" id="WP_010932676.1">
    <property type="nucleotide sequence ID" value="NC_002932.3"/>
</dbReference>
<dbReference type="GO" id="GO:0008534">
    <property type="term" value="F:oxidized purine nucleobase lesion DNA N-glycosylase activity"/>
    <property type="evidence" value="ECO:0007669"/>
    <property type="project" value="InterPro"/>
</dbReference>
<dbReference type="eggNOG" id="COG0122">
    <property type="taxonomic scope" value="Bacteria"/>
</dbReference>
<dbReference type="SUPFAM" id="SSF48150">
    <property type="entry name" value="DNA-glycosylase"/>
    <property type="match status" value="1"/>
</dbReference>
<dbReference type="InterPro" id="IPR011257">
    <property type="entry name" value="DNA_glycosylase"/>
</dbReference>
<dbReference type="PATRIC" id="fig|194439.7.peg.907"/>
<feature type="domain" description="HhH-GPD" evidence="10">
    <location>
        <begin position="142"/>
        <end position="312"/>
    </location>
</feature>
<keyword evidence="7" id="KW-0511">Multifunctional enzyme</keyword>
<keyword evidence="6" id="KW-0456">Lyase</keyword>
<dbReference type="GO" id="GO:0003684">
    <property type="term" value="F:damaged DNA binding"/>
    <property type="evidence" value="ECO:0007669"/>
    <property type="project" value="InterPro"/>
</dbReference>
<evidence type="ECO:0000256" key="3">
    <source>
        <dbReference type="ARBA" id="ARBA00022763"/>
    </source>
</evidence>
<evidence type="ECO:0000313" key="12">
    <source>
        <dbReference type="Proteomes" id="UP000001007"/>
    </source>
</evidence>
<keyword evidence="8" id="KW-0326">Glycosidase</keyword>
<organism evidence="11 12">
    <name type="scientific">Chlorobaculum tepidum (strain ATCC 49652 / DSM 12025 / NBRC 103806 / TLS)</name>
    <name type="common">Chlorobium tepidum</name>
    <dbReference type="NCBI Taxonomy" id="194439"/>
    <lineage>
        <taxon>Bacteria</taxon>
        <taxon>Pseudomonadati</taxon>
        <taxon>Chlorobiota</taxon>
        <taxon>Chlorobiia</taxon>
        <taxon>Chlorobiales</taxon>
        <taxon>Chlorobiaceae</taxon>
        <taxon>Chlorobaculum</taxon>
    </lineage>
</organism>
<protein>
    <recommendedName>
        <fullName evidence="2">DNA-(apurinic or apyrimidinic site) lyase</fullName>
        <ecNumber evidence="2">4.2.99.18</ecNumber>
    </recommendedName>
</protein>
<dbReference type="KEGG" id="cte:CT0996"/>
<accession>Q8KDP9</accession>
<evidence type="ECO:0000259" key="10">
    <source>
        <dbReference type="SMART" id="SM00478"/>
    </source>
</evidence>
<keyword evidence="3" id="KW-0227">DNA damage</keyword>
<comment type="similarity">
    <text evidence="1">Belongs to the type-1 OGG1 family.</text>
</comment>
<dbReference type="Gene3D" id="3.30.310.260">
    <property type="match status" value="1"/>
</dbReference>
<dbReference type="Pfam" id="PF07934">
    <property type="entry name" value="OGG_N"/>
    <property type="match status" value="1"/>
</dbReference>
<dbReference type="InterPro" id="IPR012904">
    <property type="entry name" value="OGG_N"/>
</dbReference>
<dbReference type="PANTHER" id="PTHR10242">
    <property type="entry name" value="8-OXOGUANINE DNA GLYCOSYLASE"/>
    <property type="match status" value="1"/>
</dbReference>
<dbReference type="STRING" id="194439.CT0996"/>
<comment type="catalytic activity">
    <reaction evidence="9">
        <text>2'-deoxyribonucleotide-(2'-deoxyribose 5'-phosphate)-2'-deoxyribonucleotide-DNA = a 3'-end 2'-deoxyribonucleotide-(2,3-dehydro-2,3-deoxyribose 5'-phosphate)-DNA + a 5'-end 5'-phospho-2'-deoxyribonucleoside-DNA + H(+)</text>
        <dbReference type="Rhea" id="RHEA:66592"/>
        <dbReference type="Rhea" id="RHEA-COMP:13180"/>
        <dbReference type="Rhea" id="RHEA-COMP:16897"/>
        <dbReference type="Rhea" id="RHEA-COMP:17067"/>
        <dbReference type="ChEBI" id="CHEBI:15378"/>
        <dbReference type="ChEBI" id="CHEBI:136412"/>
        <dbReference type="ChEBI" id="CHEBI:157695"/>
        <dbReference type="ChEBI" id="CHEBI:167181"/>
        <dbReference type="EC" id="4.2.99.18"/>
    </reaction>
</comment>
<dbReference type="SUPFAM" id="SSF55945">
    <property type="entry name" value="TATA-box binding protein-like"/>
    <property type="match status" value="1"/>
</dbReference>
<dbReference type="EMBL" id="AE006470">
    <property type="protein sequence ID" value="AAM72231.1"/>
    <property type="molecule type" value="Genomic_DNA"/>
</dbReference>
<dbReference type="GO" id="GO:0006284">
    <property type="term" value="P:base-excision repair"/>
    <property type="evidence" value="ECO:0007669"/>
    <property type="project" value="InterPro"/>
</dbReference>
<name>Q8KDP9_CHLTE</name>
<dbReference type="GO" id="GO:0140078">
    <property type="term" value="F:class I DNA-(apurinic or apyrimidinic site) endonuclease activity"/>
    <property type="evidence" value="ECO:0007669"/>
    <property type="project" value="UniProtKB-EC"/>
</dbReference>
<gene>
    <name evidence="11" type="primary">ogg</name>
    <name evidence="11" type="ordered locus">CT0996</name>
</gene>